<evidence type="ECO:0000313" key="1">
    <source>
        <dbReference type="EMBL" id="GAV02923.1"/>
    </source>
</evidence>
<reference evidence="1 2" key="1">
    <citation type="journal article" date="2016" name="Nat. Commun.">
        <title>Extremotolerant tardigrade genome and improved radiotolerance of human cultured cells by tardigrade-unique protein.</title>
        <authorList>
            <person name="Hashimoto T."/>
            <person name="Horikawa D.D."/>
            <person name="Saito Y."/>
            <person name="Kuwahara H."/>
            <person name="Kozuka-Hata H."/>
            <person name="Shin-I T."/>
            <person name="Minakuchi Y."/>
            <person name="Ohishi K."/>
            <person name="Motoyama A."/>
            <person name="Aizu T."/>
            <person name="Enomoto A."/>
            <person name="Kondo K."/>
            <person name="Tanaka S."/>
            <person name="Hara Y."/>
            <person name="Koshikawa S."/>
            <person name="Sagara H."/>
            <person name="Miura T."/>
            <person name="Yokobori S."/>
            <person name="Miyagawa K."/>
            <person name="Suzuki Y."/>
            <person name="Kubo T."/>
            <person name="Oyama M."/>
            <person name="Kohara Y."/>
            <person name="Fujiyama A."/>
            <person name="Arakawa K."/>
            <person name="Katayama T."/>
            <person name="Toyoda A."/>
            <person name="Kunieda T."/>
        </authorList>
    </citation>
    <scope>NUCLEOTIDE SEQUENCE [LARGE SCALE GENOMIC DNA]</scope>
    <source>
        <strain evidence="1 2">YOKOZUNA-1</strain>
    </source>
</reference>
<accession>A0A1D1VRV8</accession>
<gene>
    <name evidence="1" type="primary">RvY_13425-1</name>
    <name evidence="1" type="synonym">RvY_13425.1</name>
    <name evidence="1" type="ORF">RvY_13425</name>
</gene>
<evidence type="ECO:0000313" key="2">
    <source>
        <dbReference type="Proteomes" id="UP000186922"/>
    </source>
</evidence>
<dbReference type="Proteomes" id="UP000186922">
    <property type="component" value="Unassembled WGS sequence"/>
</dbReference>
<organism evidence="1 2">
    <name type="scientific">Ramazzottius varieornatus</name>
    <name type="common">Water bear</name>
    <name type="synonym">Tardigrade</name>
    <dbReference type="NCBI Taxonomy" id="947166"/>
    <lineage>
        <taxon>Eukaryota</taxon>
        <taxon>Metazoa</taxon>
        <taxon>Ecdysozoa</taxon>
        <taxon>Tardigrada</taxon>
        <taxon>Eutardigrada</taxon>
        <taxon>Parachela</taxon>
        <taxon>Hypsibioidea</taxon>
        <taxon>Ramazzottiidae</taxon>
        <taxon>Ramazzottius</taxon>
    </lineage>
</organism>
<protein>
    <submittedName>
        <fullName evidence="1">Uncharacterized protein</fullName>
    </submittedName>
</protein>
<dbReference type="EMBL" id="BDGG01000009">
    <property type="protein sequence ID" value="GAV02923.1"/>
    <property type="molecule type" value="Genomic_DNA"/>
</dbReference>
<comment type="caution">
    <text evidence="1">The sequence shown here is derived from an EMBL/GenBank/DDBJ whole genome shotgun (WGS) entry which is preliminary data.</text>
</comment>
<proteinExistence type="predicted"/>
<sequence>MTTFRWKENIGSDGSYSKWSLPDVEVQGESLSRMTQRDKITGHRVDSDADCTPTDARRISKRQAAGGRARDPQCLIAIILPIICKTMTWHHMFHQDLLHYITASFTYIVDILRAKQIAAED</sequence>
<dbReference type="AlphaFoldDB" id="A0A1D1VRV8"/>
<name>A0A1D1VRV8_RAMVA</name>
<keyword evidence="2" id="KW-1185">Reference proteome</keyword>